<evidence type="ECO:0000256" key="6">
    <source>
        <dbReference type="RuleBase" id="RU004355"/>
    </source>
</evidence>
<keyword evidence="1 5" id="KW-0963">Cytoplasm</keyword>
<organism evidence="9 10">
    <name type="scientific">Acidihalobacter ferrooxydans</name>
    <dbReference type="NCBI Taxonomy" id="1765967"/>
    <lineage>
        <taxon>Bacteria</taxon>
        <taxon>Pseudomonadati</taxon>
        <taxon>Pseudomonadota</taxon>
        <taxon>Gammaproteobacteria</taxon>
        <taxon>Chromatiales</taxon>
        <taxon>Ectothiorhodospiraceae</taxon>
        <taxon>Acidihalobacter</taxon>
    </lineage>
</organism>
<dbReference type="PANTHER" id="PTHR30008">
    <property type="entry name" value="EXODEOXYRIBONUCLEASE 7 LARGE SUBUNIT"/>
    <property type="match status" value="1"/>
</dbReference>
<evidence type="ECO:0000259" key="7">
    <source>
        <dbReference type="Pfam" id="PF02601"/>
    </source>
</evidence>
<comment type="similarity">
    <text evidence="5 6">Belongs to the XseA family.</text>
</comment>
<evidence type="ECO:0000313" key="9">
    <source>
        <dbReference type="EMBL" id="APZ42348.1"/>
    </source>
</evidence>
<dbReference type="OrthoDB" id="9802795at2"/>
<evidence type="ECO:0000256" key="5">
    <source>
        <dbReference type="HAMAP-Rule" id="MF_00378"/>
    </source>
</evidence>
<evidence type="ECO:0000256" key="3">
    <source>
        <dbReference type="ARBA" id="ARBA00022801"/>
    </source>
</evidence>
<dbReference type="AlphaFoldDB" id="A0A1P8UEY9"/>
<dbReference type="GO" id="GO:0005737">
    <property type="term" value="C:cytoplasm"/>
    <property type="evidence" value="ECO:0007669"/>
    <property type="project" value="UniProtKB-SubCell"/>
</dbReference>
<dbReference type="GO" id="GO:0009318">
    <property type="term" value="C:exodeoxyribonuclease VII complex"/>
    <property type="evidence" value="ECO:0007669"/>
    <property type="project" value="UniProtKB-UniRule"/>
</dbReference>
<dbReference type="InterPro" id="IPR003753">
    <property type="entry name" value="Exonuc_VII_L"/>
</dbReference>
<keyword evidence="10" id="KW-1185">Reference proteome</keyword>
<dbReference type="RefSeq" id="WP_076835895.1">
    <property type="nucleotide sequence ID" value="NZ_CP019434.1"/>
</dbReference>
<keyword evidence="2 5" id="KW-0540">Nuclease</keyword>
<dbReference type="GO" id="GO:0003676">
    <property type="term" value="F:nucleic acid binding"/>
    <property type="evidence" value="ECO:0007669"/>
    <property type="project" value="InterPro"/>
</dbReference>
<dbReference type="CDD" id="cd04489">
    <property type="entry name" value="ExoVII_LU_OBF"/>
    <property type="match status" value="1"/>
</dbReference>
<dbReference type="Proteomes" id="UP000243807">
    <property type="component" value="Chromosome"/>
</dbReference>
<dbReference type="STRING" id="1765967.BW247_03960"/>
<proteinExistence type="inferred from homology"/>
<dbReference type="HAMAP" id="MF_00378">
    <property type="entry name" value="Exonuc_7_L"/>
    <property type="match status" value="1"/>
</dbReference>
<dbReference type="KEGG" id="afy:BW247_03960"/>
<comment type="subcellular location">
    <subcellularLocation>
        <location evidence="5 6">Cytoplasm</location>
    </subcellularLocation>
</comment>
<dbReference type="GO" id="GO:0008855">
    <property type="term" value="F:exodeoxyribonuclease VII activity"/>
    <property type="evidence" value="ECO:0007669"/>
    <property type="project" value="UniProtKB-UniRule"/>
</dbReference>
<dbReference type="NCBIfam" id="TIGR00237">
    <property type="entry name" value="xseA"/>
    <property type="match status" value="1"/>
</dbReference>
<comment type="catalytic activity">
    <reaction evidence="5 6">
        <text>Exonucleolytic cleavage in either 5'- to 3'- or 3'- to 5'-direction to yield nucleoside 5'-phosphates.</text>
        <dbReference type="EC" id="3.1.11.6"/>
    </reaction>
</comment>
<keyword evidence="4 5" id="KW-0269">Exonuclease</keyword>
<gene>
    <name evidence="5" type="primary">xseA</name>
    <name evidence="9" type="ORF">BW247_03960</name>
</gene>
<evidence type="ECO:0000259" key="8">
    <source>
        <dbReference type="Pfam" id="PF13742"/>
    </source>
</evidence>
<accession>A0A1P8UEY9</accession>
<feature type="domain" description="Exonuclease VII large subunit C-terminal" evidence="7">
    <location>
        <begin position="127"/>
        <end position="442"/>
    </location>
</feature>
<dbReference type="InterPro" id="IPR020579">
    <property type="entry name" value="Exonuc_VII_lsu_C"/>
</dbReference>
<feature type="domain" description="OB-fold nucleic acid binding" evidence="8">
    <location>
        <begin position="11"/>
        <end position="104"/>
    </location>
</feature>
<dbReference type="PANTHER" id="PTHR30008:SF0">
    <property type="entry name" value="EXODEOXYRIBONUCLEASE 7 LARGE SUBUNIT"/>
    <property type="match status" value="1"/>
</dbReference>
<dbReference type="Pfam" id="PF02601">
    <property type="entry name" value="Exonuc_VII_L"/>
    <property type="match status" value="1"/>
</dbReference>
<dbReference type="Pfam" id="PF13742">
    <property type="entry name" value="tRNA_anti_2"/>
    <property type="match status" value="1"/>
</dbReference>
<name>A0A1P8UEY9_9GAMM</name>
<evidence type="ECO:0000313" key="10">
    <source>
        <dbReference type="Proteomes" id="UP000243807"/>
    </source>
</evidence>
<comment type="function">
    <text evidence="5">Bidirectionally degrades single-stranded DNA into large acid-insoluble oligonucleotides, which are then degraded further into small acid-soluble oligonucleotides.</text>
</comment>
<dbReference type="InterPro" id="IPR025824">
    <property type="entry name" value="OB-fold_nuc-bd_dom"/>
</dbReference>
<evidence type="ECO:0000256" key="2">
    <source>
        <dbReference type="ARBA" id="ARBA00022722"/>
    </source>
</evidence>
<reference evidence="9 10" key="1">
    <citation type="submission" date="2017-01" db="EMBL/GenBank/DDBJ databases">
        <title>Draft sequence of Acidihalobacter ferrooxidans strain DSM 14175 (strain V8).</title>
        <authorList>
            <person name="Khaleque H.N."/>
            <person name="Ramsay J.P."/>
            <person name="Murphy R.J.T."/>
            <person name="Kaksonen A.H."/>
            <person name="Boxall N.J."/>
            <person name="Watkin E.L.J."/>
        </authorList>
    </citation>
    <scope>NUCLEOTIDE SEQUENCE [LARGE SCALE GENOMIC DNA]</scope>
    <source>
        <strain evidence="9 10">V8</strain>
    </source>
</reference>
<evidence type="ECO:0000256" key="4">
    <source>
        <dbReference type="ARBA" id="ARBA00022839"/>
    </source>
</evidence>
<sequence>MDDITQQREIYTVSRLNLEARGLLEAHFPLLWVEAELFNVSRPASGHLYFTLKDTHAQLSAAMFRNRNQHLGFAPQPGLQVLVRGRLSLYEARGSYQFIVEHMEEAGEGALRRAFDELKRKLAAAGLFDAQRKRALPAYPQALGVITSPSGAALRDVISVLRRRFPALPVYVYPVSVQGVDAAPGIVAALARANQEARCDVLLLVRGGGSLEDLWAFNEERVARAIAASELPVVSGVGHETDFTIADFVADLRAPTPSAAAELVSPDAQQILHRLDRLAEALRGSLQRHVAQQARHLDSLHGRLARRHPVRQLQQYAQRIDELDARMRRAAAQRQHRAADRLQTLRTRLLAQSPARTLDARSKRLALARHALRRAMSDQLETARGRLAGLSRTLSAVSPLATLERGYALALQPGSLTPVRDAADVHIEQALEVRLARGTLLCRVEATEDAT</sequence>
<dbReference type="EC" id="3.1.11.6" evidence="5"/>
<dbReference type="EMBL" id="CP019434">
    <property type="protein sequence ID" value="APZ42348.1"/>
    <property type="molecule type" value="Genomic_DNA"/>
</dbReference>
<evidence type="ECO:0000256" key="1">
    <source>
        <dbReference type="ARBA" id="ARBA00022490"/>
    </source>
</evidence>
<keyword evidence="3 5" id="KW-0378">Hydrolase</keyword>
<comment type="subunit">
    <text evidence="5">Heterooligomer composed of large and small subunits.</text>
</comment>
<dbReference type="GO" id="GO:0006308">
    <property type="term" value="P:DNA catabolic process"/>
    <property type="evidence" value="ECO:0007669"/>
    <property type="project" value="UniProtKB-UniRule"/>
</dbReference>
<protein>
    <recommendedName>
        <fullName evidence="5">Exodeoxyribonuclease 7 large subunit</fullName>
        <ecNumber evidence="5">3.1.11.6</ecNumber>
    </recommendedName>
    <alternativeName>
        <fullName evidence="5">Exodeoxyribonuclease VII large subunit</fullName>
        <shortName evidence="5">Exonuclease VII large subunit</shortName>
    </alternativeName>
</protein>